<feature type="transmembrane region" description="Helical" evidence="1">
    <location>
        <begin position="35"/>
        <end position="54"/>
    </location>
</feature>
<dbReference type="HOGENOM" id="CLU_1314309_0_0_9"/>
<feature type="domain" description="Restriction endonuclease type IV Mrr" evidence="2">
    <location>
        <begin position="72"/>
        <end position="164"/>
    </location>
</feature>
<organism evidence="3 4">
    <name type="scientific">Natranaerobius thermophilus (strain ATCC BAA-1301 / DSM 18059 / JW/NM-WN-LF)</name>
    <dbReference type="NCBI Taxonomy" id="457570"/>
    <lineage>
        <taxon>Bacteria</taxon>
        <taxon>Bacillati</taxon>
        <taxon>Bacillota</taxon>
        <taxon>Clostridia</taxon>
        <taxon>Natranaerobiales</taxon>
        <taxon>Natranaerobiaceae</taxon>
        <taxon>Natranaerobius</taxon>
    </lineage>
</organism>
<gene>
    <name evidence="3" type="ordered locus">Nther_2613</name>
</gene>
<keyword evidence="1" id="KW-0472">Membrane</keyword>
<name>B2A1X2_NATTJ</name>
<keyword evidence="1" id="KW-0812">Transmembrane</keyword>
<reference evidence="3 4" key="1">
    <citation type="submission" date="2008-04" db="EMBL/GenBank/DDBJ databases">
        <title>Complete sequence of chromosome of Natranaerobius thermophilus JW/NM-WN-LF.</title>
        <authorList>
            <consortium name="US DOE Joint Genome Institute"/>
            <person name="Copeland A."/>
            <person name="Lucas S."/>
            <person name="Lapidus A."/>
            <person name="Glavina del Rio T."/>
            <person name="Dalin E."/>
            <person name="Tice H."/>
            <person name="Bruce D."/>
            <person name="Goodwin L."/>
            <person name="Pitluck S."/>
            <person name="Chertkov O."/>
            <person name="Brettin T."/>
            <person name="Detter J.C."/>
            <person name="Han C."/>
            <person name="Kuske C.R."/>
            <person name="Schmutz J."/>
            <person name="Larimer F."/>
            <person name="Land M."/>
            <person name="Hauser L."/>
            <person name="Kyrpides N."/>
            <person name="Lykidis A."/>
            <person name="Mesbah N.M."/>
            <person name="Wiegel J."/>
        </authorList>
    </citation>
    <scope>NUCLEOTIDE SEQUENCE [LARGE SCALE GENOMIC DNA]</scope>
    <source>
        <strain evidence="4">ATCC BAA-1301 / DSM 18059 / JW/NM-WN-LF</strain>
    </source>
</reference>
<protein>
    <recommendedName>
        <fullName evidence="2">Restriction endonuclease type IV Mrr domain-containing protein</fullName>
    </recommendedName>
</protein>
<dbReference type="Proteomes" id="UP000001683">
    <property type="component" value="Chromosome"/>
</dbReference>
<accession>B2A1X2</accession>
<dbReference type="GO" id="GO:0004519">
    <property type="term" value="F:endonuclease activity"/>
    <property type="evidence" value="ECO:0007669"/>
    <property type="project" value="InterPro"/>
</dbReference>
<dbReference type="eggNOG" id="COG1787">
    <property type="taxonomic scope" value="Bacteria"/>
</dbReference>
<dbReference type="GO" id="GO:0009307">
    <property type="term" value="P:DNA restriction-modification system"/>
    <property type="evidence" value="ECO:0007669"/>
    <property type="project" value="InterPro"/>
</dbReference>
<dbReference type="STRING" id="457570.Nther_2613"/>
<dbReference type="GO" id="GO:0003677">
    <property type="term" value="F:DNA binding"/>
    <property type="evidence" value="ECO:0007669"/>
    <property type="project" value="InterPro"/>
</dbReference>
<dbReference type="InParanoid" id="B2A1X2"/>
<dbReference type="InterPro" id="IPR007560">
    <property type="entry name" value="Restrct_endonuc_IV_Mrr"/>
</dbReference>
<evidence type="ECO:0000313" key="4">
    <source>
        <dbReference type="Proteomes" id="UP000001683"/>
    </source>
</evidence>
<evidence type="ECO:0000259" key="2">
    <source>
        <dbReference type="Pfam" id="PF04471"/>
    </source>
</evidence>
<proteinExistence type="predicted"/>
<feature type="transmembrane region" description="Helical" evidence="1">
    <location>
        <begin position="9"/>
        <end position="29"/>
    </location>
</feature>
<keyword evidence="1" id="KW-1133">Transmembrane helix</keyword>
<evidence type="ECO:0000256" key="1">
    <source>
        <dbReference type="SAM" id="Phobius"/>
    </source>
</evidence>
<dbReference type="AlphaFoldDB" id="B2A1X2"/>
<dbReference type="Pfam" id="PF04471">
    <property type="entry name" value="Mrr_cat"/>
    <property type="match status" value="1"/>
</dbReference>
<reference evidence="3 4" key="2">
    <citation type="journal article" date="2011" name="J. Bacteriol.">
        <title>Complete genome sequence of the anaerobic, halophilic alkalithermophile Natranaerobius thermophilus JW/NM-WN-LF.</title>
        <authorList>
            <person name="Zhao B."/>
            <person name="Mesbah N.M."/>
            <person name="Dalin E."/>
            <person name="Goodwin L."/>
            <person name="Nolan M."/>
            <person name="Pitluck S."/>
            <person name="Chertkov O."/>
            <person name="Brettin T.S."/>
            <person name="Han J."/>
            <person name="Larimer F.W."/>
            <person name="Land M.L."/>
            <person name="Hauser L."/>
            <person name="Kyrpides N."/>
            <person name="Wiegel J."/>
        </authorList>
    </citation>
    <scope>NUCLEOTIDE SEQUENCE [LARGE SCALE GENOMIC DNA]</scope>
    <source>
        <strain evidence="4">ATCC BAA-1301 / DSM 18059 / JW/NM-WN-LF</strain>
    </source>
</reference>
<sequence>MSKGGLYGFFARAFLIALIVVSMIVYFIVQDLTTLIIVFLSGAVLFFCISYYLMLWNQSRIIRSGVLEVDIMKDQDFKNLMFKYFEKHGYNLDLADEDIIIERDNETSIVRAKKDIDMEEVESLIEILESDNHISKAIVATTKELDFWSIHDALELWDREKLIDRLSKVNGRKIILDTVQCVECGSGLIERQKKFETVLGCPKCNWYTN</sequence>
<evidence type="ECO:0000313" key="3">
    <source>
        <dbReference type="EMBL" id="ACB86169.1"/>
    </source>
</evidence>
<dbReference type="OrthoDB" id="2964928at2"/>
<dbReference type="EMBL" id="CP001034">
    <property type="protein sequence ID" value="ACB86169.1"/>
    <property type="molecule type" value="Genomic_DNA"/>
</dbReference>
<keyword evidence="4" id="KW-1185">Reference proteome</keyword>
<dbReference type="KEGG" id="nth:Nther_2613"/>
<dbReference type="RefSeq" id="WP_012449009.1">
    <property type="nucleotide sequence ID" value="NC_010718.1"/>
</dbReference>